<dbReference type="GO" id="GO:0008146">
    <property type="term" value="F:sulfotransferase activity"/>
    <property type="evidence" value="ECO:0007669"/>
    <property type="project" value="InterPro"/>
</dbReference>
<evidence type="ECO:0008006" key="3">
    <source>
        <dbReference type="Google" id="ProtNLM"/>
    </source>
</evidence>
<dbReference type="InterPro" id="IPR005331">
    <property type="entry name" value="Sulfotransferase"/>
</dbReference>
<dbReference type="Gene3D" id="3.40.50.300">
    <property type="entry name" value="P-loop containing nucleotide triphosphate hydrolases"/>
    <property type="match status" value="1"/>
</dbReference>
<dbReference type="Proteomes" id="UP000339690">
    <property type="component" value="Chromosome"/>
</dbReference>
<accession>A0A5Q2TML0</accession>
<dbReference type="KEGG" id="grc:GI584_15300"/>
<gene>
    <name evidence="1" type="ORF">GI584_15300</name>
</gene>
<reference evidence="1 2" key="1">
    <citation type="submission" date="2019-11" db="EMBL/GenBank/DDBJ databases">
        <title>Gracilibacillus salitolerans sp. nov., a moderate halophile isolated from a saline soil in northwest China.</title>
        <authorList>
            <person name="Gan L."/>
        </authorList>
    </citation>
    <scope>NUCLEOTIDE SEQUENCE [LARGE SCALE GENOMIC DNA]</scope>
    <source>
        <strain evidence="1 2">SCU50</strain>
    </source>
</reference>
<dbReference type="SUPFAM" id="SSF52540">
    <property type="entry name" value="P-loop containing nucleoside triphosphate hydrolases"/>
    <property type="match status" value="1"/>
</dbReference>
<dbReference type="RefSeq" id="WP_153791742.1">
    <property type="nucleotide sequence ID" value="NZ_CP045915.1"/>
</dbReference>
<dbReference type="EMBL" id="CP045915">
    <property type="protein sequence ID" value="QGH35332.1"/>
    <property type="molecule type" value="Genomic_DNA"/>
</dbReference>
<dbReference type="PANTHER" id="PTHR32301">
    <property type="entry name" value="COUNTIN RECEPTOR CNR3-RELATED"/>
    <property type="match status" value="1"/>
</dbReference>
<dbReference type="InterPro" id="IPR027417">
    <property type="entry name" value="P-loop_NTPase"/>
</dbReference>
<dbReference type="Pfam" id="PF03567">
    <property type="entry name" value="Sulfotransfer_2"/>
    <property type="match status" value="1"/>
</dbReference>
<sequence length="238" mass="28989">MIIFDKEATNPENPVFLHIPKTGGKTLWDLFGRQQDTIHVWHNRYFKEYQKPIRFFTFLRDPADRVISSYYYIRSYERDALYQKVNEMTLQEFVEYMQDEEIKNHRYKKNDIRNIRYRTVNLATRYLSGGDPIDVEKAKRNISKHFDLVGFTDMYIESLFFIHEIYGWKFSAINRKNKTNSRPEMDNIDPNIIQSIEQVNHHDKELYEWAKQHFIKKLNSLDKDTQKELNKWIRQFNT</sequence>
<evidence type="ECO:0000313" key="2">
    <source>
        <dbReference type="Proteomes" id="UP000339690"/>
    </source>
</evidence>
<dbReference type="PANTHER" id="PTHR32301:SF6">
    <property type="entry name" value="GOLVESIN-RELATED"/>
    <property type="match status" value="1"/>
</dbReference>
<proteinExistence type="predicted"/>
<name>A0A5Q2TML0_9BACI</name>
<dbReference type="AlphaFoldDB" id="A0A5Q2TML0"/>
<keyword evidence="2" id="KW-1185">Reference proteome</keyword>
<evidence type="ECO:0000313" key="1">
    <source>
        <dbReference type="EMBL" id="QGH35332.1"/>
    </source>
</evidence>
<protein>
    <recommendedName>
        <fullName evidence="3">Sulfotransferase family protein</fullName>
    </recommendedName>
</protein>
<dbReference type="GO" id="GO:0016020">
    <property type="term" value="C:membrane"/>
    <property type="evidence" value="ECO:0007669"/>
    <property type="project" value="InterPro"/>
</dbReference>
<dbReference type="InterPro" id="IPR053259">
    <property type="entry name" value="Golvesin-related_Golgi"/>
</dbReference>
<organism evidence="1 2">
    <name type="scientific">Gracilibacillus salitolerans</name>
    <dbReference type="NCBI Taxonomy" id="2663022"/>
    <lineage>
        <taxon>Bacteria</taxon>
        <taxon>Bacillati</taxon>
        <taxon>Bacillota</taxon>
        <taxon>Bacilli</taxon>
        <taxon>Bacillales</taxon>
        <taxon>Bacillaceae</taxon>
        <taxon>Gracilibacillus</taxon>
    </lineage>
</organism>